<dbReference type="Gene3D" id="3.10.180.10">
    <property type="entry name" value="2,3-Dihydroxybiphenyl 1,2-Dioxygenase, domain 1"/>
    <property type="match status" value="2"/>
</dbReference>
<dbReference type="Pfam" id="PF18029">
    <property type="entry name" value="Glyoxalase_6"/>
    <property type="match status" value="2"/>
</dbReference>
<name>A0ABS2CN45_9MICO</name>
<dbReference type="EMBL" id="JAFDVD010000008">
    <property type="protein sequence ID" value="MBM6400494.1"/>
    <property type="molecule type" value="Genomic_DNA"/>
</dbReference>
<protein>
    <submittedName>
        <fullName evidence="2">VOC family protein</fullName>
    </submittedName>
</protein>
<evidence type="ECO:0000313" key="2">
    <source>
        <dbReference type="EMBL" id="MBM6400494.1"/>
    </source>
</evidence>
<dbReference type="RefSeq" id="WP_204130949.1">
    <property type="nucleotide sequence ID" value="NZ_JAFDVD010000008.1"/>
</dbReference>
<dbReference type="Proteomes" id="UP001430172">
    <property type="component" value="Unassembled WGS sequence"/>
</dbReference>
<feature type="domain" description="VOC" evidence="1">
    <location>
        <begin position="4"/>
        <end position="118"/>
    </location>
</feature>
<dbReference type="PANTHER" id="PTHR35908:SF1">
    <property type="entry name" value="CONSERVED PROTEIN"/>
    <property type="match status" value="1"/>
</dbReference>
<accession>A0ABS2CN45</accession>
<sequence length="238" mass="25602">MTVRLDALTVDALDPHRLARFWGGLLGWTPVADPHAPASLEPTDDTTFRLRFLPTDAPKTTQNRMHVEVTSETPGHQDRTVARALELGGRHVDVGQRPEEGHVVLADPEGNELCVLGAGNTWLADCGFFGDVACDGTHAVGVFWSEALGWPLVWDEGEETAVRSPSGGPKIAWGGPPLMPSTGRDRLRFDVAVPAAEADAELARLEGLGARRLTDGPDADGSWRVADVDGTEFRLLVD</sequence>
<dbReference type="InterPro" id="IPR041581">
    <property type="entry name" value="Glyoxalase_6"/>
</dbReference>
<comment type="caution">
    <text evidence="2">The sequence shown here is derived from an EMBL/GenBank/DDBJ whole genome shotgun (WGS) entry which is preliminary data.</text>
</comment>
<dbReference type="PROSITE" id="PS51819">
    <property type="entry name" value="VOC"/>
    <property type="match status" value="1"/>
</dbReference>
<reference evidence="2" key="1">
    <citation type="submission" date="2021-02" db="EMBL/GenBank/DDBJ databases">
        <title>Phycicoccus sp. MQZ13P-5T, whole genome shotgun sequence.</title>
        <authorList>
            <person name="Tuo L."/>
        </authorList>
    </citation>
    <scope>NUCLEOTIDE SEQUENCE</scope>
    <source>
        <strain evidence="2">MQZ13P-5</strain>
    </source>
</reference>
<keyword evidence="3" id="KW-1185">Reference proteome</keyword>
<dbReference type="SUPFAM" id="SSF54593">
    <property type="entry name" value="Glyoxalase/Bleomycin resistance protein/Dihydroxybiphenyl dioxygenase"/>
    <property type="match status" value="2"/>
</dbReference>
<dbReference type="CDD" id="cd06587">
    <property type="entry name" value="VOC"/>
    <property type="match status" value="2"/>
</dbReference>
<dbReference type="PANTHER" id="PTHR35908">
    <property type="entry name" value="HYPOTHETICAL FUSION PROTEIN"/>
    <property type="match status" value="1"/>
</dbReference>
<organism evidence="2 3">
    <name type="scientific">Phycicoccus sonneratiae</name>
    <dbReference type="NCBI Taxonomy" id="2807628"/>
    <lineage>
        <taxon>Bacteria</taxon>
        <taxon>Bacillati</taxon>
        <taxon>Actinomycetota</taxon>
        <taxon>Actinomycetes</taxon>
        <taxon>Micrococcales</taxon>
        <taxon>Intrasporangiaceae</taxon>
        <taxon>Phycicoccus</taxon>
    </lineage>
</organism>
<evidence type="ECO:0000259" key="1">
    <source>
        <dbReference type="PROSITE" id="PS51819"/>
    </source>
</evidence>
<gene>
    <name evidence="2" type="ORF">JQN70_08875</name>
</gene>
<proteinExistence type="predicted"/>
<dbReference type="InterPro" id="IPR029068">
    <property type="entry name" value="Glyas_Bleomycin-R_OHBP_Dase"/>
</dbReference>
<dbReference type="InterPro" id="IPR037523">
    <property type="entry name" value="VOC_core"/>
</dbReference>
<evidence type="ECO:0000313" key="3">
    <source>
        <dbReference type="Proteomes" id="UP001430172"/>
    </source>
</evidence>